<reference evidence="1" key="1">
    <citation type="journal article" date="2015" name="Nature">
        <title>Complex archaea that bridge the gap between prokaryotes and eukaryotes.</title>
        <authorList>
            <person name="Spang A."/>
            <person name="Saw J.H."/>
            <person name="Jorgensen S.L."/>
            <person name="Zaremba-Niedzwiedzka K."/>
            <person name="Martijn J."/>
            <person name="Lind A.E."/>
            <person name="van Eijk R."/>
            <person name="Schleper C."/>
            <person name="Guy L."/>
            <person name="Ettema T.J."/>
        </authorList>
    </citation>
    <scope>NUCLEOTIDE SEQUENCE</scope>
</reference>
<proteinExistence type="predicted"/>
<protein>
    <submittedName>
        <fullName evidence="1">Uncharacterized protein</fullName>
    </submittedName>
</protein>
<accession>A0A0F9H706</accession>
<dbReference type="EMBL" id="LAZR01015909">
    <property type="protein sequence ID" value="KKM06815.1"/>
    <property type="molecule type" value="Genomic_DNA"/>
</dbReference>
<organism evidence="1">
    <name type="scientific">marine sediment metagenome</name>
    <dbReference type="NCBI Taxonomy" id="412755"/>
    <lineage>
        <taxon>unclassified sequences</taxon>
        <taxon>metagenomes</taxon>
        <taxon>ecological metagenomes</taxon>
    </lineage>
</organism>
<comment type="caution">
    <text evidence="1">The sequence shown here is derived from an EMBL/GenBank/DDBJ whole genome shotgun (WGS) entry which is preliminary data.</text>
</comment>
<dbReference type="AlphaFoldDB" id="A0A0F9H706"/>
<sequence>MKLIQITEVKYAFSKTAAEVHQIYRKIARDYNKNPDDDVNLTLAGVSPPHRVDMTRYQSRYPDQTKPYINTNISFLVYDTLIGDKIIKDKKTAIRKVKEIIDGYDAPYYSINGFKQPSYWHITVAFRE</sequence>
<evidence type="ECO:0000313" key="1">
    <source>
        <dbReference type="EMBL" id="KKM06815.1"/>
    </source>
</evidence>
<name>A0A0F9H706_9ZZZZ</name>
<gene>
    <name evidence="1" type="ORF">LCGC14_1740170</name>
</gene>